<keyword evidence="3" id="KW-0100">Branched-chain amino acid biosynthesis</keyword>
<dbReference type="InterPro" id="IPR015928">
    <property type="entry name" value="Aconitase/3IPM_dehydase_swvl"/>
</dbReference>
<dbReference type="InterPro" id="IPR000573">
    <property type="entry name" value="AconitaseA/IPMdHydase_ssu_swvl"/>
</dbReference>
<comment type="subunit">
    <text evidence="3">Heterodimer of LeuC and LeuD.</text>
</comment>
<dbReference type="GO" id="GO:0003861">
    <property type="term" value="F:3-isopropylmalate dehydratase activity"/>
    <property type="evidence" value="ECO:0007669"/>
    <property type="project" value="UniProtKB-UniRule"/>
</dbReference>
<dbReference type="EC" id="4.2.1.33" evidence="3"/>
<dbReference type="RefSeq" id="WP_021167096.1">
    <property type="nucleotide sequence ID" value="NZ_CTRP01000010.1"/>
</dbReference>
<evidence type="ECO:0000259" key="4">
    <source>
        <dbReference type="Pfam" id="PF00694"/>
    </source>
</evidence>
<keyword evidence="6" id="KW-1185">Reference proteome</keyword>
<dbReference type="PANTHER" id="PTHR43345:SF2">
    <property type="entry name" value="3-ISOPROPYLMALATE DEHYDRATASE SMALL SUBUNIT 1"/>
    <property type="match status" value="1"/>
</dbReference>
<dbReference type="EMBL" id="CTRP01000010">
    <property type="protein sequence ID" value="CQR72377.1"/>
    <property type="molecule type" value="Genomic_DNA"/>
</dbReference>
<comment type="pathway">
    <text evidence="3">Amino-acid biosynthesis; L-leucine biosynthesis; L-leucine from 3-methyl-2-oxobutanoate: step 2/4.</text>
</comment>
<dbReference type="InterPro" id="IPR011827">
    <property type="entry name" value="LeuD_type2/HacB/DmdB"/>
</dbReference>
<dbReference type="UniPathway" id="UPA00048">
    <property type="reaction ID" value="UER00071"/>
</dbReference>
<dbReference type="Proteomes" id="UP000049855">
    <property type="component" value="Unassembled WGS sequence"/>
</dbReference>
<accession>A0A0U1KY82</accession>
<dbReference type="NCBIfam" id="TIGR02087">
    <property type="entry name" value="LEUD_arch"/>
    <property type="match status" value="1"/>
</dbReference>
<dbReference type="InterPro" id="IPR050075">
    <property type="entry name" value="LeuD"/>
</dbReference>
<keyword evidence="3" id="KW-0028">Amino-acid biosynthesis</keyword>
<dbReference type="HAMAP" id="MF_01032">
    <property type="entry name" value="LeuD_type2"/>
    <property type="match status" value="1"/>
</dbReference>
<name>A0A0U1KY82_9FIRM</name>
<dbReference type="SUPFAM" id="SSF52016">
    <property type="entry name" value="LeuD/IlvD-like"/>
    <property type="match status" value="1"/>
</dbReference>
<dbReference type="Pfam" id="PF00694">
    <property type="entry name" value="Aconitase_C"/>
    <property type="match status" value="1"/>
</dbReference>
<evidence type="ECO:0000256" key="3">
    <source>
        <dbReference type="HAMAP-Rule" id="MF_01032"/>
    </source>
</evidence>
<gene>
    <name evidence="3" type="primary">leuD</name>
    <name evidence="5" type="ORF">SpAn4DRAFT_2837</name>
</gene>
<organism evidence="5 6">
    <name type="scientific">Sporomusa ovata</name>
    <dbReference type="NCBI Taxonomy" id="2378"/>
    <lineage>
        <taxon>Bacteria</taxon>
        <taxon>Bacillati</taxon>
        <taxon>Bacillota</taxon>
        <taxon>Negativicutes</taxon>
        <taxon>Selenomonadales</taxon>
        <taxon>Sporomusaceae</taxon>
        <taxon>Sporomusa</taxon>
    </lineage>
</organism>
<comment type="catalytic activity">
    <reaction evidence="3">
        <text>(2R,3S)-3-isopropylmalate = (2S)-2-isopropylmalate</text>
        <dbReference type="Rhea" id="RHEA:32287"/>
        <dbReference type="ChEBI" id="CHEBI:1178"/>
        <dbReference type="ChEBI" id="CHEBI:35121"/>
        <dbReference type="EC" id="4.2.1.33"/>
    </reaction>
</comment>
<evidence type="ECO:0000256" key="1">
    <source>
        <dbReference type="ARBA" id="ARBA00009869"/>
    </source>
</evidence>
<keyword evidence="2 3" id="KW-0456">Lyase</keyword>
<dbReference type="PANTHER" id="PTHR43345">
    <property type="entry name" value="3-ISOPROPYLMALATE DEHYDRATASE SMALL SUBUNIT 2-RELATED-RELATED"/>
    <property type="match status" value="1"/>
</dbReference>
<keyword evidence="3" id="KW-0432">Leucine biosynthesis</keyword>
<comment type="function">
    <text evidence="3">Catalyzes the isomerization between 2-isopropylmalate and 3-isopropylmalate, via the formation of 2-isopropylmaleate.</text>
</comment>
<feature type="domain" description="Aconitase A/isopropylmalate dehydratase small subunit swivel" evidence="4">
    <location>
        <begin position="51"/>
        <end position="101"/>
    </location>
</feature>
<dbReference type="AlphaFoldDB" id="A0A0U1KY82"/>
<dbReference type="Gene3D" id="3.20.19.10">
    <property type="entry name" value="Aconitase, domain 4"/>
    <property type="match status" value="1"/>
</dbReference>
<sequence>MKLIKGRVWIFDDNVDTDQILPGYAMAEDFSTLSRYAMAGSKIPDFPKLVQQGDIIVAGKNFGCGSSREQAPVALKEATVSLVIASSFARIFRRNAINIGLPVMLADIRDCVSQGDVIEVDIEQGTICLGGQTLAGKALSNNILMTIKAGGLINRVRQELQLKNIN</sequence>
<protein>
    <recommendedName>
        <fullName evidence="3">3-isopropylmalate dehydratase small subunit</fullName>
        <ecNumber evidence="3">4.2.1.33</ecNumber>
    </recommendedName>
    <alternativeName>
        <fullName evidence="3">Alpha-IPM isomerase</fullName>
        <shortName evidence="3">IPMI</shortName>
    </alternativeName>
    <alternativeName>
        <fullName evidence="3">Isopropylmalate isomerase</fullName>
    </alternativeName>
</protein>
<proteinExistence type="inferred from homology"/>
<dbReference type="InterPro" id="IPR033940">
    <property type="entry name" value="IPMI_Swivel"/>
</dbReference>
<evidence type="ECO:0000313" key="6">
    <source>
        <dbReference type="Proteomes" id="UP000049855"/>
    </source>
</evidence>
<evidence type="ECO:0000256" key="2">
    <source>
        <dbReference type="ARBA" id="ARBA00023239"/>
    </source>
</evidence>
<dbReference type="GO" id="GO:0009098">
    <property type="term" value="P:L-leucine biosynthetic process"/>
    <property type="evidence" value="ECO:0007669"/>
    <property type="project" value="UniProtKB-UniRule"/>
</dbReference>
<evidence type="ECO:0000313" key="5">
    <source>
        <dbReference type="EMBL" id="CQR72377.1"/>
    </source>
</evidence>
<reference evidence="6" key="1">
    <citation type="submission" date="2015-03" db="EMBL/GenBank/DDBJ databases">
        <authorList>
            <person name="Nijsse Bart"/>
        </authorList>
    </citation>
    <scope>NUCLEOTIDE SEQUENCE [LARGE SCALE GENOMIC DNA]</scope>
</reference>
<comment type="similarity">
    <text evidence="1 3">Belongs to the LeuD family. LeuD type 2 subfamily.</text>
</comment>
<dbReference type="CDD" id="cd01577">
    <property type="entry name" value="IPMI_Swivel"/>
    <property type="match status" value="1"/>
</dbReference>